<evidence type="ECO:0000313" key="5">
    <source>
        <dbReference type="Proteomes" id="UP001500943"/>
    </source>
</evidence>
<comment type="caution">
    <text evidence="4">The sequence shown here is derived from an EMBL/GenBank/DDBJ whole genome shotgun (WGS) entry which is preliminary data.</text>
</comment>
<keyword evidence="2" id="KW-0520">NAD</keyword>
<dbReference type="Proteomes" id="UP001500943">
    <property type="component" value="Unassembled WGS sequence"/>
</dbReference>
<evidence type="ECO:0000256" key="2">
    <source>
        <dbReference type="ARBA" id="ARBA00023027"/>
    </source>
</evidence>
<dbReference type="CDD" id="cd05300">
    <property type="entry name" value="2-Hacid_dh_1"/>
    <property type="match status" value="1"/>
</dbReference>
<dbReference type="Gene3D" id="3.40.50.720">
    <property type="entry name" value="NAD(P)-binding Rossmann-like Domain"/>
    <property type="match status" value="2"/>
</dbReference>
<feature type="domain" description="D-isomer specific 2-hydroxyacid dehydrogenase NAD-binding" evidence="3">
    <location>
        <begin position="107"/>
        <end position="279"/>
    </location>
</feature>
<evidence type="ECO:0000313" key="4">
    <source>
        <dbReference type="EMBL" id="GAA1213374.1"/>
    </source>
</evidence>
<proteinExistence type="predicted"/>
<evidence type="ECO:0000259" key="3">
    <source>
        <dbReference type="Pfam" id="PF02826"/>
    </source>
</evidence>
<reference evidence="4 5" key="1">
    <citation type="journal article" date="2019" name="Int. J. Syst. Evol. Microbiol.">
        <title>The Global Catalogue of Microorganisms (GCM) 10K type strain sequencing project: providing services to taxonomists for standard genome sequencing and annotation.</title>
        <authorList>
            <consortium name="The Broad Institute Genomics Platform"/>
            <consortium name="The Broad Institute Genome Sequencing Center for Infectious Disease"/>
            <person name="Wu L."/>
            <person name="Ma J."/>
        </authorList>
    </citation>
    <scope>NUCLEOTIDE SEQUENCE [LARGE SCALE GENOMIC DNA]</scope>
    <source>
        <strain evidence="4 5">JCM 12762</strain>
    </source>
</reference>
<organism evidence="4 5">
    <name type="scientific">Rhodoglobus aureus</name>
    <dbReference type="NCBI Taxonomy" id="191497"/>
    <lineage>
        <taxon>Bacteria</taxon>
        <taxon>Bacillati</taxon>
        <taxon>Actinomycetota</taxon>
        <taxon>Actinomycetes</taxon>
        <taxon>Micrococcales</taxon>
        <taxon>Microbacteriaceae</taxon>
        <taxon>Rhodoglobus</taxon>
    </lineage>
</organism>
<dbReference type="InterPro" id="IPR006140">
    <property type="entry name" value="D-isomer_DH_NAD-bd"/>
</dbReference>
<gene>
    <name evidence="4" type="ORF">GCM10009655_10770</name>
</gene>
<name>A0ABN1VLK6_9MICO</name>
<keyword evidence="1" id="KW-0560">Oxidoreductase</keyword>
<dbReference type="EMBL" id="BAAAKW010000019">
    <property type="protein sequence ID" value="GAA1213374.1"/>
    <property type="molecule type" value="Genomic_DNA"/>
</dbReference>
<accession>A0ABN1VLK6</accession>
<evidence type="ECO:0000256" key="1">
    <source>
        <dbReference type="ARBA" id="ARBA00023002"/>
    </source>
</evidence>
<dbReference type="SUPFAM" id="SSF52283">
    <property type="entry name" value="Formate/glycerate dehydrogenase catalytic domain-like"/>
    <property type="match status" value="1"/>
</dbReference>
<dbReference type="Pfam" id="PF02826">
    <property type="entry name" value="2-Hacid_dh_C"/>
    <property type="match status" value="1"/>
</dbReference>
<dbReference type="RefSeq" id="WP_343923895.1">
    <property type="nucleotide sequence ID" value="NZ_BAAAKW010000019.1"/>
</dbReference>
<dbReference type="PANTHER" id="PTHR43333">
    <property type="entry name" value="2-HACID_DH_C DOMAIN-CONTAINING PROTEIN"/>
    <property type="match status" value="1"/>
</dbReference>
<sequence length="316" mass="34167">MTRAISVAIVAGLDDAATQLCNRELATDDVLWHAGSEWDPALAECEVIFGNIPVNWVPSLTALRWLQLESIGFENYATVTPELRARSIEVTNLRGLFSQPVAETALAGILALLRGIDQLVAATAEQRWATPEIRPGTELLSGRRVVVLGTGSIGAKLRRLFEAFDCTVVSYARESPTAELHTLAELDAALATASIVASCLPGTQQTVRIFDRERLALLGDRTILVNVGRGSAVDEAALCSSLAKNALGGAVLDVTEQEPLDADSPLWLAPRTILTQHTGGGYRDELRDKARRFLDNLAEWRVGKPLANTVNWEAGY</sequence>
<keyword evidence="5" id="KW-1185">Reference proteome</keyword>
<dbReference type="InterPro" id="IPR036291">
    <property type="entry name" value="NAD(P)-bd_dom_sf"/>
</dbReference>
<protein>
    <submittedName>
        <fullName evidence="4">D-2-hydroxyacid dehydrogenase</fullName>
    </submittedName>
</protein>
<dbReference type="SUPFAM" id="SSF51735">
    <property type="entry name" value="NAD(P)-binding Rossmann-fold domains"/>
    <property type="match status" value="1"/>
</dbReference>
<dbReference type="PANTHER" id="PTHR43333:SF1">
    <property type="entry name" value="D-ISOMER SPECIFIC 2-HYDROXYACID DEHYDROGENASE NAD-BINDING DOMAIN-CONTAINING PROTEIN"/>
    <property type="match status" value="1"/>
</dbReference>